<dbReference type="InterPro" id="IPR056364">
    <property type="entry name" value="WDR62-MABP1_CC"/>
</dbReference>
<reference evidence="3" key="1">
    <citation type="journal article" date="2021" name="Cell">
        <title>Tracing the genetic footprints of vertebrate landing in non-teleost ray-finned fishes.</title>
        <authorList>
            <person name="Bi X."/>
            <person name="Wang K."/>
            <person name="Yang L."/>
            <person name="Pan H."/>
            <person name="Jiang H."/>
            <person name="Wei Q."/>
            <person name="Fang M."/>
            <person name="Yu H."/>
            <person name="Zhu C."/>
            <person name="Cai Y."/>
            <person name="He Y."/>
            <person name="Gan X."/>
            <person name="Zeng H."/>
            <person name="Yu D."/>
            <person name="Zhu Y."/>
            <person name="Jiang H."/>
            <person name="Qiu Q."/>
            <person name="Yang H."/>
            <person name="Zhang Y.E."/>
            <person name="Wang W."/>
            <person name="Zhu M."/>
            <person name="He S."/>
            <person name="Zhang G."/>
        </authorList>
    </citation>
    <scope>NUCLEOTIDE SEQUENCE</scope>
    <source>
        <strain evidence="3">Pddl_001</strain>
    </source>
</reference>
<evidence type="ECO:0000313" key="3">
    <source>
        <dbReference type="EMBL" id="MBN3280896.1"/>
    </source>
</evidence>
<dbReference type="Pfam" id="PF24795">
    <property type="entry name" value="WDR62-MABP1_CC"/>
    <property type="match status" value="1"/>
</dbReference>
<evidence type="ECO:0000256" key="1">
    <source>
        <dbReference type="SAM" id="MobiDB-lite"/>
    </source>
</evidence>
<feature type="domain" description="MABP1/WRD62 coiled-coil" evidence="2">
    <location>
        <begin position="104"/>
        <end position="209"/>
    </location>
</feature>
<feature type="region of interest" description="Disordered" evidence="1">
    <location>
        <begin position="159"/>
        <end position="185"/>
    </location>
</feature>
<evidence type="ECO:0000313" key="4">
    <source>
        <dbReference type="Proteomes" id="UP001166093"/>
    </source>
</evidence>
<gene>
    <name evidence="3" type="primary">Mapkbp1</name>
    <name evidence="3" type="ORF">GTO93_0016020</name>
</gene>
<accession>A0ABS2Y3V5</accession>
<dbReference type="InterPro" id="IPR055292">
    <property type="entry name" value="MABP1"/>
</dbReference>
<protein>
    <submittedName>
        <fullName evidence="3">MABP1 protein</fullName>
    </submittedName>
</protein>
<dbReference type="PANTHER" id="PTHR44813:SF1">
    <property type="entry name" value="MITOGEN-ACTIVATED PROTEIN KINASE-BINDING PROTEIN 1"/>
    <property type="match status" value="1"/>
</dbReference>
<dbReference type="EMBL" id="JAAWVQ010102866">
    <property type="protein sequence ID" value="MBN3280896.1"/>
    <property type="molecule type" value="Genomic_DNA"/>
</dbReference>
<sequence length="214" mass="23424">MPPPLVPKPSLSLATPTEMRSLGKEGKSYISDILESIGLAPTSPVKNQIPYDCNPDPQQAVLSREETPVSVTQVSGSSAELHLPRTPCQEERTTAADPDSADVPVTIQNCKQVVNELQNTLKRALCLYSKVVSCNESPERQVHMKAILTDAFSSVRRDIDSVESGKSHSSAPHGPEEATPSPARQLKDERTMALLERYSEMLLQITEKKLDCNC</sequence>
<name>A0ABS2Y3V5_POLSP</name>
<organism evidence="3 4">
    <name type="scientific">Polyodon spathula</name>
    <name type="common">North American paddlefish</name>
    <name type="synonym">Squalus spathula</name>
    <dbReference type="NCBI Taxonomy" id="7913"/>
    <lineage>
        <taxon>Eukaryota</taxon>
        <taxon>Metazoa</taxon>
        <taxon>Chordata</taxon>
        <taxon>Craniata</taxon>
        <taxon>Vertebrata</taxon>
        <taxon>Euteleostomi</taxon>
        <taxon>Actinopterygii</taxon>
        <taxon>Chondrostei</taxon>
        <taxon>Acipenseriformes</taxon>
        <taxon>Polyodontidae</taxon>
        <taxon>Polyodon</taxon>
    </lineage>
</organism>
<keyword evidence="4" id="KW-1185">Reference proteome</keyword>
<dbReference type="PANTHER" id="PTHR44813">
    <property type="entry name" value="MITOGEN-ACTIVATED PROTEIN KINASE-BINDING PROTEIN 1"/>
    <property type="match status" value="1"/>
</dbReference>
<evidence type="ECO:0000259" key="2">
    <source>
        <dbReference type="Pfam" id="PF24795"/>
    </source>
</evidence>
<feature type="non-terminal residue" evidence="3">
    <location>
        <position position="214"/>
    </location>
</feature>
<dbReference type="Proteomes" id="UP001166093">
    <property type="component" value="Unassembled WGS sequence"/>
</dbReference>
<comment type="caution">
    <text evidence="3">The sequence shown here is derived from an EMBL/GenBank/DDBJ whole genome shotgun (WGS) entry which is preliminary data.</text>
</comment>
<proteinExistence type="predicted"/>
<feature type="non-terminal residue" evidence="3">
    <location>
        <position position="1"/>
    </location>
</feature>